<comment type="caution">
    <text evidence="2">The sequence shown here is derived from an EMBL/GenBank/DDBJ whole genome shotgun (WGS) entry which is preliminary data.</text>
</comment>
<accession>A0AAN7SUS6</accession>
<feature type="compositionally biased region" description="Basic and acidic residues" evidence="1">
    <location>
        <begin position="123"/>
        <end position="138"/>
    </location>
</feature>
<evidence type="ECO:0000256" key="1">
    <source>
        <dbReference type="SAM" id="MobiDB-lite"/>
    </source>
</evidence>
<organism evidence="2 3">
    <name type="scientific">Lithohypha guttulata</name>
    <dbReference type="NCBI Taxonomy" id="1690604"/>
    <lineage>
        <taxon>Eukaryota</taxon>
        <taxon>Fungi</taxon>
        <taxon>Dikarya</taxon>
        <taxon>Ascomycota</taxon>
        <taxon>Pezizomycotina</taxon>
        <taxon>Eurotiomycetes</taxon>
        <taxon>Chaetothyriomycetidae</taxon>
        <taxon>Chaetothyriales</taxon>
        <taxon>Trichomeriaceae</taxon>
        <taxon>Lithohypha</taxon>
    </lineage>
</organism>
<name>A0AAN7SUS6_9EURO</name>
<proteinExistence type="predicted"/>
<dbReference type="AlphaFoldDB" id="A0AAN7SUS6"/>
<dbReference type="Proteomes" id="UP001309876">
    <property type="component" value="Unassembled WGS sequence"/>
</dbReference>
<evidence type="ECO:0000313" key="3">
    <source>
        <dbReference type="Proteomes" id="UP001309876"/>
    </source>
</evidence>
<feature type="region of interest" description="Disordered" evidence="1">
    <location>
        <begin position="117"/>
        <end position="141"/>
    </location>
</feature>
<keyword evidence="3" id="KW-1185">Reference proteome</keyword>
<dbReference type="EMBL" id="JAVRRJ010000008">
    <property type="protein sequence ID" value="KAK5082142.1"/>
    <property type="molecule type" value="Genomic_DNA"/>
</dbReference>
<sequence>MAPPEKVFPVSELENRVHLYDVDYKEKSRKLPKDFDLKKDCELYELVQYSCTTQEEVSERAMLGLSKPHSAVRGELECYPFVRLFRKCKNGNQEFNVETTAWEGRHRWKPSKRLLEQAAQERQAQERQAQEQEQKNNDNENIFAKYGSFFWSGK</sequence>
<dbReference type="Pfam" id="PF11093">
    <property type="entry name" value="Mitochondr_Som1"/>
    <property type="match status" value="1"/>
</dbReference>
<dbReference type="GO" id="GO:0042720">
    <property type="term" value="C:mitochondrial inner membrane peptidase complex"/>
    <property type="evidence" value="ECO:0007669"/>
    <property type="project" value="InterPro"/>
</dbReference>
<gene>
    <name evidence="2" type="ORF">LTR05_007285</name>
</gene>
<reference evidence="2 3" key="1">
    <citation type="submission" date="2023-08" db="EMBL/GenBank/DDBJ databases">
        <title>Black Yeasts Isolated from many extreme environments.</title>
        <authorList>
            <person name="Coleine C."/>
            <person name="Stajich J.E."/>
            <person name="Selbmann L."/>
        </authorList>
    </citation>
    <scope>NUCLEOTIDE SEQUENCE [LARGE SCALE GENOMIC DNA]</scope>
    <source>
        <strain evidence="2 3">CCFEE 5910</strain>
    </source>
</reference>
<evidence type="ECO:0000313" key="2">
    <source>
        <dbReference type="EMBL" id="KAK5082142.1"/>
    </source>
</evidence>
<dbReference type="InterPro" id="IPR024645">
    <property type="entry name" value="Mitochondr_Som1"/>
</dbReference>
<protein>
    <submittedName>
        <fullName evidence="2">Uncharacterized protein</fullName>
    </submittedName>
</protein>